<dbReference type="AlphaFoldDB" id="A0AAV7RXQ7"/>
<keyword evidence="2" id="KW-1185">Reference proteome</keyword>
<protein>
    <submittedName>
        <fullName evidence="1">Uncharacterized protein</fullName>
    </submittedName>
</protein>
<proteinExistence type="predicted"/>
<evidence type="ECO:0000313" key="2">
    <source>
        <dbReference type="Proteomes" id="UP001066276"/>
    </source>
</evidence>
<reference evidence="1" key="1">
    <citation type="journal article" date="2022" name="bioRxiv">
        <title>Sequencing and chromosome-scale assembly of the giantPleurodeles waltlgenome.</title>
        <authorList>
            <person name="Brown T."/>
            <person name="Elewa A."/>
            <person name="Iarovenko S."/>
            <person name="Subramanian E."/>
            <person name="Araus A.J."/>
            <person name="Petzold A."/>
            <person name="Susuki M."/>
            <person name="Suzuki K.-i.T."/>
            <person name="Hayashi T."/>
            <person name="Toyoda A."/>
            <person name="Oliveira C."/>
            <person name="Osipova E."/>
            <person name="Leigh N.D."/>
            <person name="Simon A."/>
            <person name="Yun M.H."/>
        </authorList>
    </citation>
    <scope>NUCLEOTIDE SEQUENCE</scope>
    <source>
        <strain evidence="1">20211129_DDA</strain>
        <tissue evidence="1">Liver</tissue>
    </source>
</reference>
<name>A0AAV7RXQ7_PLEWA</name>
<comment type="caution">
    <text evidence="1">The sequence shown here is derived from an EMBL/GenBank/DDBJ whole genome shotgun (WGS) entry which is preliminary data.</text>
</comment>
<sequence length="74" mass="8326">MLGRTQTLAYDSQLADLRGPTDKCECEREFSSDLYTPLTIKPIEGKLDGIKLKLRMRKKTSCVEFSASLSNNVI</sequence>
<accession>A0AAV7RXQ7</accession>
<gene>
    <name evidence="1" type="ORF">NDU88_009150</name>
</gene>
<organism evidence="1 2">
    <name type="scientific">Pleurodeles waltl</name>
    <name type="common">Iberian ribbed newt</name>
    <dbReference type="NCBI Taxonomy" id="8319"/>
    <lineage>
        <taxon>Eukaryota</taxon>
        <taxon>Metazoa</taxon>
        <taxon>Chordata</taxon>
        <taxon>Craniata</taxon>
        <taxon>Vertebrata</taxon>
        <taxon>Euteleostomi</taxon>
        <taxon>Amphibia</taxon>
        <taxon>Batrachia</taxon>
        <taxon>Caudata</taxon>
        <taxon>Salamandroidea</taxon>
        <taxon>Salamandridae</taxon>
        <taxon>Pleurodelinae</taxon>
        <taxon>Pleurodeles</taxon>
    </lineage>
</organism>
<dbReference type="EMBL" id="JANPWB010000009">
    <property type="protein sequence ID" value="KAJ1156431.1"/>
    <property type="molecule type" value="Genomic_DNA"/>
</dbReference>
<evidence type="ECO:0000313" key="1">
    <source>
        <dbReference type="EMBL" id="KAJ1156431.1"/>
    </source>
</evidence>
<dbReference type="Proteomes" id="UP001066276">
    <property type="component" value="Chromosome 5"/>
</dbReference>